<evidence type="ECO:0000256" key="2">
    <source>
        <dbReference type="SAM" id="SignalP"/>
    </source>
</evidence>
<feature type="compositionally biased region" description="Basic and acidic residues" evidence="1">
    <location>
        <begin position="363"/>
        <end position="374"/>
    </location>
</feature>
<accession>A0A8B7RL51</accession>
<feature type="compositionally biased region" description="Polar residues" evidence="1">
    <location>
        <begin position="387"/>
        <end position="399"/>
    </location>
</feature>
<organism evidence="3 4">
    <name type="scientific">Hipposideros armiger</name>
    <name type="common">Great Himalayan leaf-nosed bat</name>
    <dbReference type="NCBI Taxonomy" id="186990"/>
    <lineage>
        <taxon>Eukaryota</taxon>
        <taxon>Metazoa</taxon>
        <taxon>Chordata</taxon>
        <taxon>Craniata</taxon>
        <taxon>Vertebrata</taxon>
        <taxon>Euteleostomi</taxon>
        <taxon>Mammalia</taxon>
        <taxon>Eutheria</taxon>
        <taxon>Laurasiatheria</taxon>
        <taxon>Chiroptera</taxon>
        <taxon>Yinpterochiroptera</taxon>
        <taxon>Rhinolophoidea</taxon>
        <taxon>Hipposideridae</taxon>
        <taxon>Hipposideros</taxon>
    </lineage>
</organism>
<feature type="region of interest" description="Disordered" evidence="1">
    <location>
        <begin position="752"/>
        <end position="776"/>
    </location>
</feature>
<reference evidence="4" key="1">
    <citation type="submission" date="2025-08" db="UniProtKB">
        <authorList>
            <consortium name="RefSeq"/>
        </authorList>
    </citation>
    <scope>IDENTIFICATION</scope>
    <source>
        <tissue evidence="4">Muscle</tissue>
    </source>
</reference>
<feature type="compositionally biased region" description="Basic and acidic residues" evidence="1">
    <location>
        <begin position="308"/>
        <end position="320"/>
    </location>
</feature>
<evidence type="ECO:0000313" key="3">
    <source>
        <dbReference type="Proteomes" id="UP000694851"/>
    </source>
</evidence>
<dbReference type="RefSeq" id="XP_019501637.1">
    <property type="nucleotide sequence ID" value="XM_019646092.1"/>
</dbReference>
<feature type="signal peptide" evidence="2">
    <location>
        <begin position="1"/>
        <end position="21"/>
    </location>
</feature>
<feature type="compositionally biased region" description="Basic and acidic residues" evidence="1">
    <location>
        <begin position="280"/>
        <end position="292"/>
    </location>
</feature>
<proteinExistence type="predicted"/>
<keyword evidence="2" id="KW-0732">Signal</keyword>
<feature type="compositionally biased region" description="Low complexity" evidence="1">
    <location>
        <begin position="498"/>
        <end position="512"/>
    </location>
</feature>
<protein>
    <submittedName>
        <fullName evidence="4">Uncharacterized protein LOC109384598</fullName>
    </submittedName>
</protein>
<dbReference type="GeneID" id="109384598"/>
<feature type="compositionally biased region" description="Polar residues" evidence="1">
    <location>
        <begin position="243"/>
        <end position="265"/>
    </location>
</feature>
<evidence type="ECO:0000313" key="4">
    <source>
        <dbReference type="RefSeq" id="XP_019501637.1"/>
    </source>
</evidence>
<feature type="region of interest" description="Disordered" evidence="1">
    <location>
        <begin position="229"/>
        <end position="645"/>
    </location>
</feature>
<keyword evidence="3" id="KW-1185">Reference proteome</keyword>
<feature type="compositionally biased region" description="Polar residues" evidence="1">
    <location>
        <begin position="408"/>
        <end position="422"/>
    </location>
</feature>
<evidence type="ECO:0000256" key="1">
    <source>
        <dbReference type="SAM" id="MobiDB-lite"/>
    </source>
</evidence>
<feature type="chain" id="PRO_5034266012" evidence="2">
    <location>
        <begin position="22"/>
        <end position="776"/>
    </location>
</feature>
<sequence>MHGAFVSWHVVGCWWLLPTWGILTRLYNAASCVCTYVGVNQILIRDCKHTHAHTPLWQDHTATPKAKKSFSEPWLGSRPWLRCQGPALLSSRALSPPCSCAQLLVLQWPRERGEGTSVPVPFPMAQAATPGGLGLPCSPKQALALYKHLFRCPAGLGQLRAALRQVQEGWACPSGLELPTVLLEMERSRRAQEQLLWDLELLTGAGLGLFWPPQAQFWGLRDQAQCAWSQHSKPRGRMDGGSEQLTSGSSRLCPSPQAGNSLSQNHPERGQGTDLSSAPDLDKVRSETDPRWESPGMSAEPTPGSGPEGREGPSRAHDPEAPSTIIWEPTGEKGHSRSRPSGLPSQGLPEPQDPPEWLGWSLGHDRAELQKLLRIEIPQGQREKTNEGQSGEATQSLTEEVSGGPGQETPQVENTDALQGQRGNRPECQREEAPLEPSKETPQGGEVKILRSSGGRGQISQAWEVAQGEAPAQPREEGHSLGIPGDFYRSLGEQMPQPGGRESPGSPGRSTRLMQDKNDGQRPESALALEDKGSLLEGVPTPPPPPARLLPGPGAVMLAALSTGGSEQQERPTALSGHPGLVSNWHGLQDPGGGPGQAEQQVGEARGPQAGGSAKLPGALGERRGSAEAPKASKAAWSEPRGREASVGVSAAQQETALQRLLELHRAAKCRRQQDREQQRLRVLERLRIARNRHCQVHPLKPPPSSAQIPLQEDAAGQRRALREQLKQVHRERTGRLRALGARNTQNFQQLLWPPGAEEPAPEEQRSPFPAPSNHC</sequence>
<feature type="compositionally biased region" description="Basic and acidic residues" evidence="1">
    <location>
        <begin position="424"/>
        <end position="439"/>
    </location>
</feature>
<dbReference type="AlphaFoldDB" id="A0A8B7RL51"/>
<name>A0A8B7RL51_HIPAR</name>
<dbReference type="OrthoDB" id="9717648at2759"/>
<gene>
    <name evidence="4" type="primary">LOC109384598</name>
</gene>
<dbReference type="KEGG" id="hai:109384598"/>
<dbReference type="Proteomes" id="UP000694851">
    <property type="component" value="Unplaced"/>
</dbReference>